<keyword evidence="10" id="KW-1185">Reference proteome</keyword>
<dbReference type="Gene3D" id="3.30.70.1430">
    <property type="entry name" value="Multidrug efflux transporter AcrB pore domain"/>
    <property type="match status" value="2"/>
</dbReference>
<reference evidence="10" key="1">
    <citation type="submission" date="2016-10" db="EMBL/GenBank/DDBJ databases">
        <authorList>
            <person name="Varghese N."/>
            <person name="Submissions S."/>
        </authorList>
    </citation>
    <scope>NUCLEOTIDE SEQUENCE [LARGE SCALE GENOMIC DNA]</scope>
    <source>
        <strain evidence="10">DSM 23317</strain>
    </source>
</reference>
<feature type="transmembrane region" description="Helical" evidence="8">
    <location>
        <begin position="902"/>
        <end position="926"/>
    </location>
</feature>
<comment type="subcellular location">
    <subcellularLocation>
        <location evidence="1">Cell inner membrane</location>
        <topology evidence="1">Multi-pass membrane protein</topology>
    </subcellularLocation>
</comment>
<gene>
    <name evidence="9" type="ORF">SAMN04488540_101112</name>
</gene>
<dbReference type="SUPFAM" id="SSF82714">
    <property type="entry name" value="Multidrug efflux transporter AcrB TolC docking domain, DN and DC subdomains"/>
    <property type="match status" value="2"/>
</dbReference>
<feature type="transmembrane region" description="Helical" evidence="8">
    <location>
        <begin position="385"/>
        <end position="409"/>
    </location>
</feature>
<dbReference type="Gene3D" id="1.20.1640.10">
    <property type="entry name" value="Multidrug efflux transporter AcrB transmembrane domain"/>
    <property type="match status" value="2"/>
</dbReference>
<keyword evidence="6 8" id="KW-1133">Transmembrane helix</keyword>
<dbReference type="EMBL" id="FNEM01000001">
    <property type="protein sequence ID" value="SDI32958.1"/>
    <property type="molecule type" value="Genomic_DNA"/>
</dbReference>
<dbReference type="PRINTS" id="PR00702">
    <property type="entry name" value="ACRIFLAVINRP"/>
</dbReference>
<evidence type="ECO:0000256" key="6">
    <source>
        <dbReference type="ARBA" id="ARBA00022989"/>
    </source>
</evidence>
<dbReference type="RefSeq" id="WP_090360144.1">
    <property type="nucleotide sequence ID" value="NZ_FNEM01000001.1"/>
</dbReference>
<keyword evidence="2" id="KW-0813">Transport</keyword>
<dbReference type="Proteomes" id="UP000199527">
    <property type="component" value="Unassembled WGS sequence"/>
</dbReference>
<feature type="transmembrane region" description="Helical" evidence="8">
    <location>
        <begin position="462"/>
        <end position="481"/>
    </location>
</feature>
<evidence type="ECO:0000256" key="4">
    <source>
        <dbReference type="ARBA" id="ARBA00022519"/>
    </source>
</evidence>
<evidence type="ECO:0000256" key="5">
    <source>
        <dbReference type="ARBA" id="ARBA00022692"/>
    </source>
</evidence>
<dbReference type="GO" id="GO:0042910">
    <property type="term" value="F:xenobiotic transmembrane transporter activity"/>
    <property type="evidence" value="ECO:0007669"/>
    <property type="project" value="TreeGrafter"/>
</dbReference>
<keyword evidence="3" id="KW-1003">Cell membrane</keyword>
<keyword evidence="4" id="KW-0997">Cell inner membrane</keyword>
<dbReference type="Pfam" id="PF00873">
    <property type="entry name" value="ACR_tran"/>
    <property type="match status" value="1"/>
</dbReference>
<proteinExistence type="predicted"/>
<name>A0A1G8JP14_9GAMM</name>
<evidence type="ECO:0000256" key="1">
    <source>
        <dbReference type="ARBA" id="ARBA00004429"/>
    </source>
</evidence>
<evidence type="ECO:0000313" key="9">
    <source>
        <dbReference type="EMBL" id="SDI32958.1"/>
    </source>
</evidence>
<dbReference type="PANTHER" id="PTHR32063">
    <property type="match status" value="1"/>
</dbReference>
<dbReference type="Gene3D" id="3.30.70.1440">
    <property type="entry name" value="Multidrug efflux transporter AcrB pore domain"/>
    <property type="match status" value="1"/>
</dbReference>
<dbReference type="FunFam" id="1.20.1640.10:FF:000001">
    <property type="entry name" value="Efflux pump membrane transporter"/>
    <property type="match status" value="1"/>
</dbReference>
<dbReference type="InterPro" id="IPR001036">
    <property type="entry name" value="Acrflvin-R"/>
</dbReference>
<protein>
    <submittedName>
        <fullName evidence="9">Multidrug efflux pump</fullName>
    </submittedName>
</protein>
<feature type="transmembrane region" description="Helical" evidence="8">
    <location>
        <begin position="430"/>
        <end position="450"/>
    </location>
</feature>
<feature type="transmembrane region" description="Helical" evidence="8">
    <location>
        <begin position="849"/>
        <end position="869"/>
    </location>
</feature>
<evidence type="ECO:0000313" key="10">
    <source>
        <dbReference type="Proteomes" id="UP000199527"/>
    </source>
</evidence>
<evidence type="ECO:0000256" key="8">
    <source>
        <dbReference type="SAM" id="Phobius"/>
    </source>
</evidence>
<dbReference type="GO" id="GO:0005886">
    <property type="term" value="C:plasma membrane"/>
    <property type="evidence" value="ECO:0007669"/>
    <property type="project" value="UniProtKB-SubCell"/>
</dbReference>
<feature type="transmembrane region" description="Helical" evidence="8">
    <location>
        <begin position="979"/>
        <end position="1005"/>
    </location>
</feature>
<organism evidence="9 10">
    <name type="scientific">Ferrimonas sediminum</name>
    <dbReference type="NCBI Taxonomy" id="718193"/>
    <lineage>
        <taxon>Bacteria</taxon>
        <taxon>Pseudomonadati</taxon>
        <taxon>Pseudomonadota</taxon>
        <taxon>Gammaproteobacteria</taxon>
        <taxon>Alteromonadales</taxon>
        <taxon>Ferrimonadaceae</taxon>
        <taxon>Ferrimonas</taxon>
    </lineage>
</organism>
<dbReference type="SUPFAM" id="SSF82693">
    <property type="entry name" value="Multidrug efflux transporter AcrB pore domain, PN1, PN2, PC1 and PC2 subdomains"/>
    <property type="match status" value="3"/>
</dbReference>
<feature type="transmembrane region" description="Helical" evidence="8">
    <location>
        <begin position="333"/>
        <end position="352"/>
    </location>
</feature>
<dbReference type="AlphaFoldDB" id="A0A1G8JP14"/>
<feature type="transmembrane region" description="Helical" evidence="8">
    <location>
        <begin position="876"/>
        <end position="896"/>
    </location>
</feature>
<evidence type="ECO:0000256" key="7">
    <source>
        <dbReference type="ARBA" id="ARBA00023136"/>
    </source>
</evidence>
<feature type="transmembrane region" description="Helical" evidence="8">
    <location>
        <begin position="526"/>
        <end position="545"/>
    </location>
</feature>
<keyword evidence="5 8" id="KW-0812">Transmembrane</keyword>
<accession>A0A1G8JP14</accession>
<sequence length="1023" mass="110346">MKFTDVFIRRPVLAIVLNLLLLVFGARAYMDLQVRQYPDMEIGQIDVTTVYPGANAELVQGFVTQPIQEAISSAEGIDYVTASSSAGVSTISVFLNLGYDANTAMAEMLTKLNEVSGRLPESIDDPVLAKSTAGGGAIMYLAYFSETMSGVEITDYLKRVVQPKLTEVEGVAEAQLYGEKEFSMRIWLDPVRMQANGVTSGDINSALNQNNFQSAAGEVRDSYTVTSVRASTSLQDEASFGNITVKSDGNAVVRLRDVARVELAPKSDKVYGMYKGTPAIFVGITTTPDANSLDVAKGVHAVLPEIERNLPDGLSQVMNHDSTEFIQESIDEVLVTLVEAVVIVVLVVFLFLGSLRSVMIPIITVPLSLIGVGLFMMGLGFSINLLTLLALVMAISLVVDDAIVVVENVHRHIEEGLSPVRAAVVGAREIAMPVIAMTITLAAVYAPIGFMGGLTGSLFTEFAFTLAGAVLISGFIALTLSPMMSSKLLNKEDLHKPFPQYLDRLFARVKDKYQAILVQVVGHYKAAIATGAVLLFAAIGVMFMMTQSELAPDEDQGYIFNIANGPDNGSVHYSAAYGRQFTDMVSQYPEYRMALVFAGYPSESGFMSVVALKPWSQRVRSQMEIQPQMQQDAKRIAGLEVFSINPPALPGVASGLPVNFVVTTTADHATLYEVMNKLKQEAEASGLFMVVNNTLKISKPQVHIQIDREKAGQLGISMQTIGSVLSTQLGDFRTNYFDIQGRSYEVIPQADAPFRSTADRIADLYVSSSTGESIPLSTVVKVSNEVIPNALTQFQQLNSATLEAMPMPGAATIADAHVFLKAKLQEIAPKGYAYDFGGQSRQFETEGSALYVTFALALLVIFLVLAAQFESWRDPVVVLVTVPLSIFGAMIPLFLGAATLNIYTQVGLITLVGLISKHGILIVEFANQLQREGRDKAQAVIESAALRLRPILMTTAAMVLGVMPLVLATGAGAVSRFNIGLVITVGLSVGTLFTLFVVPVMYALLAKRIDVGEEAALMQETRA</sequence>
<keyword evidence="7 8" id="KW-0472">Membrane</keyword>
<dbReference type="Gene3D" id="3.30.2090.10">
    <property type="entry name" value="Multidrug efflux transporter AcrB TolC docking domain, DN and DC subdomains"/>
    <property type="match status" value="2"/>
</dbReference>
<evidence type="ECO:0000256" key="3">
    <source>
        <dbReference type="ARBA" id="ARBA00022475"/>
    </source>
</evidence>
<feature type="transmembrane region" description="Helical" evidence="8">
    <location>
        <begin position="951"/>
        <end position="973"/>
    </location>
</feature>
<dbReference type="InterPro" id="IPR027463">
    <property type="entry name" value="AcrB_DN_DC_subdom"/>
</dbReference>
<dbReference type="PANTHER" id="PTHR32063:SF28">
    <property type="entry name" value="BLR2861 PROTEIN"/>
    <property type="match status" value="1"/>
</dbReference>
<dbReference type="SUPFAM" id="SSF82866">
    <property type="entry name" value="Multidrug efflux transporter AcrB transmembrane domain"/>
    <property type="match status" value="2"/>
</dbReference>
<feature type="transmembrane region" description="Helical" evidence="8">
    <location>
        <begin position="359"/>
        <end position="379"/>
    </location>
</feature>
<evidence type="ECO:0000256" key="2">
    <source>
        <dbReference type="ARBA" id="ARBA00022448"/>
    </source>
</evidence>
<dbReference type="Gene3D" id="3.30.70.1320">
    <property type="entry name" value="Multidrug efflux transporter AcrB pore domain like"/>
    <property type="match status" value="1"/>
</dbReference>
<dbReference type="OrthoDB" id="9757904at2"/>